<feature type="domain" description="PDZ" evidence="12">
    <location>
        <begin position="115"/>
        <end position="186"/>
    </location>
</feature>
<dbReference type="InterPro" id="IPR036034">
    <property type="entry name" value="PDZ_sf"/>
</dbReference>
<dbReference type="PANTHER" id="PTHR42837">
    <property type="entry name" value="REGULATOR OF SIGMA-E PROTEASE RSEP"/>
    <property type="match status" value="1"/>
</dbReference>
<keyword evidence="7 11" id="KW-0862">Zinc</keyword>
<keyword evidence="4 13" id="KW-0645">Protease</keyword>
<dbReference type="EMBL" id="CP031222">
    <property type="protein sequence ID" value="AXI02938.1"/>
    <property type="molecule type" value="Genomic_DNA"/>
</dbReference>
<feature type="transmembrane region" description="Helical" evidence="11">
    <location>
        <begin position="98"/>
        <end position="119"/>
    </location>
</feature>
<dbReference type="CDD" id="cd06163">
    <property type="entry name" value="S2P-M50_PDZ_RseP-like"/>
    <property type="match status" value="2"/>
</dbReference>
<name>A0A345P6M9_9GAMM</name>
<dbReference type="InterPro" id="IPR004387">
    <property type="entry name" value="Pept_M50_Zn"/>
</dbReference>
<evidence type="ECO:0000256" key="5">
    <source>
        <dbReference type="ARBA" id="ARBA00022692"/>
    </source>
</evidence>
<feature type="domain" description="PDZ" evidence="12">
    <location>
        <begin position="208"/>
        <end position="277"/>
    </location>
</feature>
<evidence type="ECO:0000256" key="7">
    <source>
        <dbReference type="ARBA" id="ARBA00022833"/>
    </source>
</evidence>
<evidence type="ECO:0000256" key="8">
    <source>
        <dbReference type="ARBA" id="ARBA00022989"/>
    </source>
</evidence>
<dbReference type="Pfam" id="PF02163">
    <property type="entry name" value="Peptidase_M50"/>
    <property type="match status" value="1"/>
</dbReference>
<dbReference type="OrthoDB" id="9782003at2"/>
<dbReference type="GO" id="GO:0006508">
    <property type="term" value="P:proteolysis"/>
    <property type="evidence" value="ECO:0007669"/>
    <property type="project" value="UniProtKB-KW"/>
</dbReference>
<evidence type="ECO:0000256" key="9">
    <source>
        <dbReference type="ARBA" id="ARBA00023049"/>
    </source>
</evidence>
<keyword evidence="5 11" id="KW-0812">Transmembrane</keyword>
<accession>A0A345P6M9</accession>
<evidence type="ECO:0000259" key="12">
    <source>
        <dbReference type="SMART" id="SM00228"/>
    </source>
</evidence>
<keyword evidence="11" id="KW-0479">Metal-binding</keyword>
<dbReference type="Pfam" id="PF17820">
    <property type="entry name" value="PDZ_6"/>
    <property type="match status" value="2"/>
</dbReference>
<evidence type="ECO:0000256" key="2">
    <source>
        <dbReference type="ARBA" id="ARBA00004141"/>
    </source>
</evidence>
<evidence type="ECO:0000256" key="10">
    <source>
        <dbReference type="ARBA" id="ARBA00023136"/>
    </source>
</evidence>
<evidence type="ECO:0000256" key="4">
    <source>
        <dbReference type="ARBA" id="ARBA00022670"/>
    </source>
</evidence>
<feature type="transmembrane region" description="Helical" evidence="11">
    <location>
        <begin position="377"/>
        <end position="399"/>
    </location>
</feature>
<dbReference type="Gene3D" id="2.30.42.10">
    <property type="match status" value="2"/>
</dbReference>
<dbReference type="CDD" id="cd23081">
    <property type="entry name" value="cpPDZ_EcRseP-like"/>
    <property type="match status" value="1"/>
</dbReference>
<reference evidence="13 14" key="1">
    <citation type="submission" date="2018-07" db="EMBL/GenBank/DDBJ databases">
        <title>Genome sequencing of Moraxellaceae gen. HYN0046.</title>
        <authorList>
            <person name="Kim M."/>
            <person name="Yi H."/>
        </authorList>
    </citation>
    <scope>NUCLEOTIDE SEQUENCE [LARGE SCALE GENOMIC DNA]</scope>
    <source>
        <strain evidence="13 14">HYN0046</strain>
    </source>
</reference>
<dbReference type="GO" id="GO:0016020">
    <property type="term" value="C:membrane"/>
    <property type="evidence" value="ECO:0007669"/>
    <property type="project" value="UniProtKB-SubCell"/>
</dbReference>
<comment type="similarity">
    <text evidence="3 11">Belongs to the peptidase M50B family.</text>
</comment>
<dbReference type="NCBIfam" id="TIGR00054">
    <property type="entry name" value="RIP metalloprotease RseP"/>
    <property type="match status" value="1"/>
</dbReference>
<keyword evidence="14" id="KW-1185">Reference proteome</keyword>
<dbReference type="GO" id="GO:0046872">
    <property type="term" value="F:metal ion binding"/>
    <property type="evidence" value="ECO:0007669"/>
    <property type="project" value="UniProtKB-KW"/>
</dbReference>
<organism evidence="13 14">
    <name type="scientific">Aquirhabdus parva</name>
    <dbReference type="NCBI Taxonomy" id="2283318"/>
    <lineage>
        <taxon>Bacteria</taxon>
        <taxon>Pseudomonadati</taxon>
        <taxon>Pseudomonadota</taxon>
        <taxon>Gammaproteobacteria</taxon>
        <taxon>Moraxellales</taxon>
        <taxon>Moraxellaceae</taxon>
        <taxon>Aquirhabdus</taxon>
    </lineage>
</organism>
<keyword evidence="6 11" id="KW-0378">Hydrolase</keyword>
<proteinExistence type="inferred from homology"/>
<dbReference type="Proteomes" id="UP000253940">
    <property type="component" value="Chromosome"/>
</dbReference>
<dbReference type="InterPro" id="IPR001478">
    <property type="entry name" value="PDZ"/>
</dbReference>
<protein>
    <recommendedName>
        <fullName evidence="11">Zinc metalloprotease</fullName>
        <ecNumber evidence="11">3.4.24.-</ecNumber>
    </recommendedName>
</protein>
<evidence type="ECO:0000256" key="11">
    <source>
        <dbReference type="RuleBase" id="RU362031"/>
    </source>
</evidence>
<comment type="subcellular location">
    <subcellularLocation>
        <location evidence="2">Membrane</location>
        <topology evidence="2">Multi-pass membrane protein</topology>
    </subcellularLocation>
</comment>
<sequence>MSFIQIIFAALLLLGPLVAIHEFGHFWVARRCGVKVLTFSIGFGPALFKWRGKDGVQYQFAAIPLGGYVRMADEREGEVAEADLPFAFNRQSVWKRMAIVAAGPLINLLFAVLLFWILFLPKSEQLNTRIWQVEPHSPAAVAGLQSGDLVTAIDGKSTPDLEKLNYALIDRMGETGQLTVTTNRSGLVETHQLPIQSFMRSNGADPLATLGFYPYSPKIDAVIGEIQPDAVGAKQGLLVGDRFISVNGKPISDWIALTRIIHASADQKLSVVIERQGKQQTLILTPAAKKDDFGTKIGLLGLKPKTEQTERYEIPAEYKQIVQHDPLSALSLALQKTWHLSTLTVSSFGKMLSGLIGLNNISGPITIAKVAGHTADIGWQAFFSFMAIMSVSLGVLNLMPIPILDGGHLVYYAIEAVIGRPVSERIQQAGFRVGVAMLGMLMIVAIFNDLTRLF</sequence>
<dbReference type="RefSeq" id="WP_114899048.1">
    <property type="nucleotide sequence ID" value="NZ_CP031222.1"/>
</dbReference>
<comment type="cofactor">
    <cofactor evidence="1 11">
        <name>Zn(2+)</name>
        <dbReference type="ChEBI" id="CHEBI:29105"/>
    </cofactor>
</comment>
<evidence type="ECO:0000256" key="6">
    <source>
        <dbReference type="ARBA" id="ARBA00022801"/>
    </source>
</evidence>
<dbReference type="SUPFAM" id="SSF50156">
    <property type="entry name" value="PDZ domain-like"/>
    <property type="match status" value="2"/>
</dbReference>
<dbReference type="KEGG" id="mbah:HYN46_08870"/>
<evidence type="ECO:0000256" key="1">
    <source>
        <dbReference type="ARBA" id="ARBA00001947"/>
    </source>
</evidence>
<dbReference type="AlphaFoldDB" id="A0A345P6M9"/>
<dbReference type="GO" id="GO:0004222">
    <property type="term" value="F:metalloendopeptidase activity"/>
    <property type="evidence" value="ECO:0007669"/>
    <property type="project" value="InterPro"/>
</dbReference>
<dbReference type="InterPro" id="IPR041489">
    <property type="entry name" value="PDZ_6"/>
</dbReference>
<evidence type="ECO:0000256" key="3">
    <source>
        <dbReference type="ARBA" id="ARBA00007931"/>
    </source>
</evidence>
<dbReference type="InterPro" id="IPR008915">
    <property type="entry name" value="Peptidase_M50"/>
</dbReference>
<evidence type="ECO:0000313" key="13">
    <source>
        <dbReference type="EMBL" id="AXI02938.1"/>
    </source>
</evidence>
<keyword evidence="8 11" id="KW-1133">Transmembrane helix</keyword>
<dbReference type="PANTHER" id="PTHR42837:SF2">
    <property type="entry name" value="MEMBRANE METALLOPROTEASE ARASP2, CHLOROPLASTIC-RELATED"/>
    <property type="match status" value="1"/>
</dbReference>
<feature type="transmembrane region" description="Helical" evidence="11">
    <location>
        <begin position="429"/>
        <end position="447"/>
    </location>
</feature>
<dbReference type="SMART" id="SM00228">
    <property type="entry name" value="PDZ"/>
    <property type="match status" value="2"/>
</dbReference>
<keyword evidence="10 11" id="KW-0472">Membrane</keyword>
<dbReference type="EC" id="3.4.24.-" evidence="11"/>
<gene>
    <name evidence="13" type="primary">rseP</name>
    <name evidence="13" type="ORF">HYN46_08870</name>
</gene>
<keyword evidence="9 11" id="KW-0482">Metalloprotease</keyword>
<evidence type="ECO:0000313" key="14">
    <source>
        <dbReference type="Proteomes" id="UP000253940"/>
    </source>
</evidence>